<dbReference type="PROSITE" id="PS00810">
    <property type="entry name" value="ADP_GLC_PYROPHOSPH_3"/>
    <property type="match status" value="1"/>
</dbReference>
<dbReference type="NCBIfam" id="TIGR02091">
    <property type="entry name" value="glgC"/>
    <property type="match status" value="1"/>
</dbReference>
<dbReference type="InterPro" id="IPR023049">
    <property type="entry name" value="GlgC_bac"/>
</dbReference>
<dbReference type="InterPro" id="IPR029044">
    <property type="entry name" value="Nucleotide-diphossugar_trans"/>
</dbReference>
<dbReference type="InterPro" id="IPR011831">
    <property type="entry name" value="ADP-Glc_PPase"/>
</dbReference>
<comment type="similarity">
    <text evidence="1 9">Belongs to the bacterial/plant glucose-1-phosphate adenylyltransferase family.</text>
</comment>
<comment type="function">
    <text evidence="9">Involved in the biosynthesis of ADP-glucose, a building block required for the elongation reactions to produce glycogen. Catalyzes the reaction between ATP and alpha-D-glucose 1-phosphate (G1P) to produce pyrophosphate and ADP-Glc.</text>
</comment>
<dbReference type="InterPro" id="IPR011004">
    <property type="entry name" value="Trimer_LpxA-like_sf"/>
</dbReference>
<evidence type="ECO:0000256" key="5">
    <source>
        <dbReference type="ARBA" id="ARBA00022741"/>
    </source>
</evidence>
<dbReference type="HAMAP" id="MF_00624">
    <property type="entry name" value="GlgC"/>
    <property type="match status" value="1"/>
</dbReference>
<dbReference type="SUPFAM" id="SSF51161">
    <property type="entry name" value="Trimeric LpxA-like enzymes"/>
    <property type="match status" value="1"/>
</dbReference>
<dbReference type="KEGG" id="acru:HHL28_14195"/>
<keyword evidence="5 9" id="KW-0547">Nucleotide-binding</keyword>
<evidence type="ECO:0000256" key="8">
    <source>
        <dbReference type="ARBA" id="ARBA00023277"/>
    </source>
</evidence>
<keyword evidence="13" id="KW-1185">Reference proteome</keyword>
<dbReference type="Pfam" id="PF00483">
    <property type="entry name" value="NTP_transferase"/>
    <property type="match status" value="1"/>
</dbReference>
<dbReference type="GO" id="GO:0005978">
    <property type="term" value="P:glycogen biosynthetic process"/>
    <property type="evidence" value="ECO:0007669"/>
    <property type="project" value="UniProtKB-UniRule"/>
</dbReference>
<dbReference type="PROSITE" id="PS00809">
    <property type="entry name" value="ADP_GLC_PYROPHOSPH_2"/>
    <property type="match status" value="1"/>
</dbReference>
<organism evidence="12 13">
    <name type="scientific">Aerophototrophica crusticola</name>
    <dbReference type="NCBI Taxonomy" id="1709002"/>
    <lineage>
        <taxon>Bacteria</taxon>
        <taxon>Pseudomonadati</taxon>
        <taxon>Pseudomonadota</taxon>
        <taxon>Alphaproteobacteria</taxon>
        <taxon>Rhodospirillales</taxon>
        <taxon>Rhodospirillaceae</taxon>
        <taxon>Aerophototrophica</taxon>
    </lineage>
</organism>
<dbReference type="InterPro" id="IPR005835">
    <property type="entry name" value="NTP_transferase_dom"/>
</dbReference>
<gene>
    <name evidence="9 12" type="primary">glgC</name>
    <name evidence="12" type="ORF">HHL28_14195</name>
</gene>
<evidence type="ECO:0000259" key="11">
    <source>
        <dbReference type="Pfam" id="PF24894"/>
    </source>
</evidence>
<dbReference type="SUPFAM" id="SSF53448">
    <property type="entry name" value="Nucleotide-diphospho-sugar transferases"/>
    <property type="match status" value="1"/>
</dbReference>
<keyword evidence="2 9" id="KW-0321">Glycogen metabolism</keyword>
<dbReference type="FunFam" id="3.90.550.10:FF:000014">
    <property type="entry name" value="Glucose-1-phosphate adenylyltransferase"/>
    <property type="match status" value="1"/>
</dbReference>
<dbReference type="NCBIfam" id="NF002023">
    <property type="entry name" value="PRK00844.1"/>
    <property type="match status" value="1"/>
</dbReference>
<reference evidence="12" key="1">
    <citation type="submission" date="2020-04" db="EMBL/GenBank/DDBJ databases">
        <title>A desert anoxygenic phototrophic bacterium fixes CO2 using RubisCO under aerobic conditions.</title>
        <authorList>
            <person name="Tang K."/>
        </authorList>
    </citation>
    <scope>NUCLEOTIDE SEQUENCE [LARGE SCALE GENOMIC DNA]</scope>
    <source>
        <strain evidence="12">MIMtkB3</strain>
    </source>
</reference>
<feature type="site" description="Could play a key role in the communication between the regulatory and the substrate sites" evidence="9">
    <location>
        <position position="101"/>
    </location>
</feature>
<comment type="subunit">
    <text evidence="9">Homotetramer.</text>
</comment>
<proteinExistence type="inferred from homology"/>
<evidence type="ECO:0000256" key="1">
    <source>
        <dbReference type="ARBA" id="ARBA00010443"/>
    </source>
</evidence>
<dbReference type="Gene3D" id="2.160.10.10">
    <property type="entry name" value="Hexapeptide repeat proteins"/>
    <property type="match status" value="1"/>
</dbReference>
<dbReference type="EC" id="2.7.7.27" evidence="9"/>
<evidence type="ECO:0000256" key="2">
    <source>
        <dbReference type="ARBA" id="ARBA00022600"/>
    </source>
</evidence>
<feature type="domain" description="Nucleotidyl transferase" evidence="10">
    <location>
        <begin position="49"/>
        <end position="318"/>
    </location>
</feature>
<sequence>MCGTVWGDKGAAPRPGRAIETKGHAAVTTANNDQRLDQELRQAPRHALALILAGGRGSRLRQLTDRRAKPAVHFGGKFRIIDFALSNCINSGFRRISVMTQYKSHSLLRHLQRGWNFLRGEIGEFIDLLPAQQRIDETSWYQGTADAVFQNLDILRSHGAEWVLILAGDHIYKMDYSNMLTAHIRTQADVTVACIEVPRAQASGFGVMHVDEQDRVVSFLEKPSDPPPMPGRPDMSLASMGIYIFNAKFLYDQLERDARDPASSRDFGKDIIPYLVPRANVMAHHFEQSCVYNRAPGSEPYWRDVGTVDAYWEANLDLCHVSPSFDLYDREWPIFTYQEQLPPAKFVFDDDGRRGMAVDSMVSAGCIISGSVVRRSLLFNQVRMHSYSTLTDTVVLPEVEIHRNCRITKAVIDRGCVLPPGLVVGENPEDDARRFYRTDSGVVLVTRDMLARLQG</sequence>
<dbReference type="UniPathway" id="UPA00164"/>
<accession>A0A858R9N9</accession>
<feature type="binding site" evidence="9">
    <location>
        <begin position="221"/>
        <end position="222"/>
    </location>
    <ligand>
        <name>alpha-D-glucose 1-phosphate</name>
        <dbReference type="ChEBI" id="CHEBI:58601"/>
    </ligand>
</feature>
<evidence type="ECO:0000256" key="7">
    <source>
        <dbReference type="ARBA" id="ARBA00023056"/>
    </source>
</evidence>
<feature type="binding site" evidence="9">
    <location>
        <position position="239"/>
    </location>
    <ligand>
        <name>alpha-D-glucose 1-phosphate</name>
        <dbReference type="ChEBI" id="CHEBI:58601"/>
    </ligand>
</feature>
<evidence type="ECO:0000256" key="9">
    <source>
        <dbReference type="HAMAP-Rule" id="MF_00624"/>
    </source>
</evidence>
<dbReference type="InterPro" id="IPR005836">
    <property type="entry name" value="ADP_Glu_pyroP_CS"/>
</dbReference>
<dbReference type="Gene3D" id="3.90.550.10">
    <property type="entry name" value="Spore Coat Polysaccharide Biosynthesis Protein SpsA, Chain A"/>
    <property type="match status" value="1"/>
</dbReference>
<keyword evidence="6 9" id="KW-0067">ATP-binding</keyword>
<dbReference type="Proteomes" id="UP000501891">
    <property type="component" value="Chromosome"/>
</dbReference>
<dbReference type="PANTHER" id="PTHR43523">
    <property type="entry name" value="GLUCOSE-1-PHOSPHATE ADENYLYLTRANSFERASE-RELATED"/>
    <property type="match status" value="1"/>
</dbReference>
<dbReference type="PROSITE" id="PS00808">
    <property type="entry name" value="ADP_GLC_PYROPHOSPH_1"/>
    <property type="match status" value="1"/>
</dbReference>
<feature type="site" description="Could play a key role in the communication between the regulatory and the substrate sites" evidence="9">
    <location>
        <position position="140"/>
    </location>
</feature>
<evidence type="ECO:0000256" key="3">
    <source>
        <dbReference type="ARBA" id="ARBA00022679"/>
    </source>
</evidence>
<keyword evidence="4 9" id="KW-0548">Nucleotidyltransferase</keyword>
<comment type="catalytic activity">
    <reaction evidence="9">
        <text>alpha-D-glucose 1-phosphate + ATP + H(+) = ADP-alpha-D-glucose + diphosphate</text>
        <dbReference type="Rhea" id="RHEA:12120"/>
        <dbReference type="ChEBI" id="CHEBI:15378"/>
        <dbReference type="ChEBI" id="CHEBI:30616"/>
        <dbReference type="ChEBI" id="CHEBI:33019"/>
        <dbReference type="ChEBI" id="CHEBI:57498"/>
        <dbReference type="ChEBI" id="CHEBI:58601"/>
        <dbReference type="EC" id="2.7.7.27"/>
    </reaction>
</comment>
<dbReference type="CDD" id="cd02508">
    <property type="entry name" value="ADP_Glucose_PP"/>
    <property type="match status" value="1"/>
</dbReference>
<keyword evidence="7 9" id="KW-0320">Glycogen biosynthesis</keyword>
<dbReference type="GO" id="GO:0008878">
    <property type="term" value="F:glucose-1-phosphate adenylyltransferase activity"/>
    <property type="evidence" value="ECO:0007669"/>
    <property type="project" value="UniProtKB-UniRule"/>
</dbReference>
<evidence type="ECO:0000259" key="10">
    <source>
        <dbReference type="Pfam" id="PF00483"/>
    </source>
</evidence>
<name>A0A858R9N9_9PROT</name>
<feature type="binding site" evidence="9">
    <location>
        <position position="141"/>
    </location>
    <ligand>
        <name>alpha-D-glucose 1-phosphate</name>
        <dbReference type="ChEBI" id="CHEBI:58601"/>
    </ligand>
</feature>
<feature type="domain" description="Glucose-1-phosphate adenylyltransferase/Bifunctional protein GlmU-like C-terminal hexapeptide" evidence="11">
    <location>
        <begin position="342"/>
        <end position="445"/>
    </location>
</feature>
<dbReference type="GO" id="GO:0005524">
    <property type="term" value="F:ATP binding"/>
    <property type="evidence" value="ECO:0007669"/>
    <property type="project" value="UniProtKB-KW"/>
</dbReference>
<keyword evidence="3 9" id="KW-0808">Transferase</keyword>
<evidence type="ECO:0000313" key="12">
    <source>
        <dbReference type="EMBL" id="QJE74087.1"/>
    </source>
</evidence>
<dbReference type="PANTHER" id="PTHR43523:SF2">
    <property type="entry name" value="GLUCOSE-1-PHOSPHATE ADENYLYLTRANSFERASE"/>
    <property type="match status" value="1"/>
</dbReference>
<dbReference type="CDD" id="cd04651">
    <property type="entry name" value="LbH_G1P_AT_C"/>
    <property type="match status" value="1"/>
</dbReference>
<dbReference type="EMBL" id="CP051775">
    <property type="protein sequence ID" value="QJE74087.1"/>
    <property type="molecule type" value="Genomic_DNA"/>
</dbReference>
<dbReference type="Pfam" id="PF24894">
    <property type="entry name" value="Hexapep_GlmU"/>
    <property type="match status" value="1"/>
</dbReference>
<keyword evidence="8 9" id="KW-0119">Carbohydrate metabolism</keyword>
<protein>
    <recommendedName>
        <fullName evidence="9">Glucose-1-phosphate adenylyltransferase</fullName>
        <ecNumber evidence="9">2.7.7.27</ecNumber>
    </recommendedName>
    <alternativeName>
        <fullName evidence="9">ADP-glucose pyrophosphorylase</fullName>
        <shortName evidence="9">ADPGlc PPase</shortName>
    </alternativeName>
    <alternativeName>
        <fullName evidence="9">ADP-glucose synthase</fullName>
    </alternativeName>
</protein>
<evidence type="ECO:0000313" key="13">
    <source>
        <dbReference type="Proteomes" id="UP000501891"/>
    </source>
</evidence>
<evidence type="ECO:0000256" key="6">
    <source>
        <dbReference type="ARBA" id="ARBA00022840"/>
    </source>
</evidence>
<comment type="pathway">
    <text evidence="9">Glycan biosynthesis; glycogen biosynthesis.</text>
</comment>
<evidence type="ECO:0000256" key="4">
    <source>
        <dbReference type="ARBA" id="ARBA00022695"/>
    </source>
</evidence>
<feature type="binding site" evidence="9">
    <location>
        <position position="206"/>
    </location>
    <ligand>
        <name>alpha-D-glucose 1-phosphate</name>
        <dbReference type="ChEBI" id="CHEBI:58601"/>
    </ligand>
</feature>
<dbReference type="InterPro" id="IPR056818">
    <property type="entry name" value="GlmU/GlgC-like_hexapep"/>
</dbReference>
<dbReference type="AlphaFoldDB" id="A0A858R9N9"/>
<dbReference type="NCBIfam" id="NF001947">
    <property type="entry name" value="PRK00725.1"/>
    <property type="match status" value="1"/>
</dbReference>